<dbReference type="EMBL" id="MF668286">
    <property type="protein sequence ID" value="ASZ74985.1"/>
    <property type="molecule type" value="Genomic_DNA"/>
</dbReference>
<proteinExistence type="predicted"/>
<evidence type="ECO:0000313" key="2">
    <source>
        <dbReference type="Proteomes" id="UP000231419"/>
    </source>
</evidence>
<sequence>MYIDVATGEQRSRPTEGQIRIRPSVKDILFEGELINLDEHTWPRIVQMQDGTFTADLIVTDQPGINPTAWTYNVKPSWTNLEVNLSITSDMPDIIDIDDLLPLPESGGVIITKGDPGRGIESMEAVGNILTVYYSDGGTDTIEIPIIDAGGVTIKYNYVHTQMNPSEIWTVQHNLNRVISSVRVNLGTPGSEEYGDLQLCPWEEIDLNTIKVYVGAFGSNTSGRAIIA</sequence>
<protein>
    <submittedName>
        <fullName evidence="1">Uncharacterized protein</fullName>
    </submittedName>
</protein>
<keyword evidence="2" id="KW-1185">Reference proteome</keyword>
<dbReference type="Proteomes" id="UP000231419">
    <property type="component" value="Segment"/>
</dbReference>
<reference evidence="2" key="1">
    <citation type="submission" date="2017-08" db="EMBL/GenBank/DDBJ databases">
        <authorList>
            <person name="de Groot N.N."/>
        </authorList>
    </citation>
    <scope>NUCLEOTIDE SEQUENCE [LARGE SCALE GENOMIC DNA]</scope>
</reference>
<gene>
    <name evidence="1" type="ORF">SEA_TRINA_206</name>
</gene>
<organism evidence="1 2">
    <name type="scientific">Rhodococcus phage Trina</name>
    <dbReference type="NCBI Taxonomy" id="2027905"/>
    <lineage>
        <taxon>Viruses</taxon>
        <taxon>Duplodnaviria</taxon>
        <taxon>Heunggongvirae</taxon>
        <taxon>Uroviricota</taxon>
        <taxon>Caudoviricetes</taxon>
        <taxon>Trinavirus</taxon>
        <taxon>Trinavirus trina</taxon>
    </lineage>
</organism>
<evidence type="ECO:0000313" key="1">
    <source>
        <dbReference type="EMBL" id="ASZ74985.1"/>
    </source>
</evidence>
<accession>A0A2D0ZMB0</accession>
<name>A0A2D0ZMB0_9CAUD</name>